<dbReference type="InParanoid" id="A0A804PC81"/>
<reference evidence="3" key="1">
    <citation type="journal article" date="2009" name="Science">
        <title>The B73 maize genome: complexity, diversity, and dynamics.</title>
        <authorList>
            <person name="Schnable P.S."/>
            <person name="Ware D."/>
            <person name="Fulton R.S."/>
            <person name="Stein J.C."/>
            <person name="Wei F."/>
            <person name="Pasternak S."/>
            <person name="Liang C."/>
            <person name="Zhang J."/>
            <person name="Fulton L."/>
            <person name="Graves T.A."/>
            <person name="Minx P."/>
            <person name="Reily A.D."/>
            <person name="Courtney L."/>
            <person name="Kruchowski S.S."/>
            <person name="Tomlinson C."/>
            <person name="Strong C."/>
            <person name="Delehaunty K."/>
            <person name="Fronick C."/>
            <person name="Courtney B."/>
            <person name="Rock S.M."/>
            <person name="Belter E."/>
            <person name="Du F."/>
            <person name="Kim K."/>
            <person name="Abbott R.M."/>
            <person name="Cotton M."/>
            <person name="Levy A."/>
            <person name="Marchetto P."/>
            <person name="Ochoa K."/>
            <person name="Jackson S.M."/>
            <person name="Gillam B."/>
            <person name="Chen W."/>
            <person name="Yan L."/>
            <person name="Higginbotham J."/>
            <person name="Cardenas M."/>
            <person name="Waligorski J."/>
            <person name="Applebaum E."/>
            <person name="Phelps L."/>
            <person name="Falcone J."/>
            <person name="Kanchi K."/>
            <person name="Thane T."/>
            <person name="Scimone A."/>
            <person name="Thane N."/>
            <person name="Henke J."/>
            <person name="Wang T."/>
            <person name="Ruppert J."/>
            <person name="Shah N."/>
            <person name="Rotter K."/>
            <person name="Hodges J."/>
            <person name="Ingenthron E."/>
            <person name="Cordes M."/>
            <person name="Kohlberg S."/>
            <person name="Sgro J."/>
            <person name="Delgado B."/>
            <person name="Mead K."/>
            <person name="Chinwalla A."/>
            <person name="Leonard S."/>
            <person name="Crouse K."/>
            <person name="Collura K."/>
            <person name="Kudrna D."/>
            <person name="Currie J."/>
            <person name="He R."/>
            <person name="Angelova A."/>
            <person name="Rajasekar S."/>
            <person name="Mueller T."/>
            <person name="Lomeli R."/>
            <person name="Scara G."/>
            <person name="Ko A."/>
            <person name="Delaney K."/>
            <person name="Wissotski M."/>
            <person name="Lopez G."/>
            <person name="Campos D."/>
            <person name="Braidotti M."/>
            <person name="Ashley E."/>
            <person name="Golser W."/>
            <person name="Kim H."/>
            <person name="Lee S."/>
            <person name="Lin J."/>
            <person name="Dujmic Z."/>
            <person name="Kim W."/>
            <person name="Talag J."/>
            <person name="Zuccolo A."/>
            <person name="Fan C."/>
            <person name="Sebastian A."/>
            <person name="Kramer M."/>
            <person name="Spiegel L."/>
            <person name="Nascimento L."/>
            <person name="Zutavern T."/>
            <person name="Miller B."/>
            <person name="Ambroise C."/>
            <person name="Muller S."/>
            <person name="Spooner W."/>
            <person name="Narechania A."/>
            <person name="Ren L."/>
            <person name="Wei S."/>
            <person name="Kumari S."/>
            <person name="Faga B."/>
            <person name="Levy M.J."/>
            <person name="McMahan L."/>
            <person name="Van Buren P."/>
            <person name="Vaughn M.W."/>
            <person name="Ying K."/>
            <person name="Yeh C.-T."/>
            <person name="Emrich S.J."/>
            <person name="Jia Y."/>
            <person name="Kalyanaraman A."/>
            <person name="Hsia A.-P."/>
            <person name="Barbazuk W.B."/>
            <person name="Baucom R.S."/>
            <person name="Brutnell T.P."/>
            <person name="Carpita N.C."/>
            <person name="Chaparro C."/>
            <person name="Chia J.-M."/>
            <person name="Deragon J.-M."/>
            <person name="Estill J.C."/>
            <person name="Fu Y."/>
            <person name="Jeddeloh J.A."/>
            <person name="Han Y."/>
            <person name="Lee H."/>
            <person name="Li P."/>
            <person name="Lisch D.R."/>
            <person name="Liu S."/>
            <person name="Liu Z."/>
            <person name="Nagel D.H."/>
            <person name="McCann M.C."/>
            <person name="SanMiguel P."/>
            <person name="Myers A.M."/>
            <person name="Nettleton D."/>
            <person name="Nguyen J."/>
            <person name="Penning B.W."/>
            <person name="Ponnala L."/>
            <person name="Schneider K.L."/>
            <person name="Schwartz D.C."/>
            <person name="Sharma A."/>
            <person name="Soderlund C."/>
            <person name="Springer N.M."/>
            <person name="Sun Q."/>
            <person name="Wang H."/>
            <person name="Waterman M."/>
            <person name="Westerman R."/>
            <person name="Wolfgruber T.K."/>
            <person name="Yang L."/>
            <person name="Yu Y."/>
            <person name="Zhang L."/>
            <person name="Zhou S."/>
            <person name="Zhu Q."/>
            <person name="Bennetzen J.L."/>
            <person name="Dawe R.K."/>
            <person name="Jiang J."/>
            <person name="Jiang N."/>
            <person name="Presting G.G."/>
            <person name="Wessler S.R."/>
            <person name="Aluru S."/>
            <person name="Martienssen R.A."/>
            <person name="Clifton S.W."/>
            <person name="McCombie W.R."/>
            <person name="Wing R.A."/>
            <person name="Wilson R.K."/>
        </authorList>
    </citation>
    <scope>NUCLEOTIDE SEQUENCE [LARGE SCALE GENOMIC DNA]</scope>
    <source>
        <strain evidence="3">cv. B73</strain>
    </source>
</reference>
<reference evidence="2" key="3">
    <citation type="submission" date="2021-05" db="UniProtKB">
        <authorList>
            <consortium name="EnsemblPlants"/>
        </authorList>
    </citation>
    <scope>IDENTIFICATION</scope>
    <source>
        <strain evidence="2">cv. B73</strain>
    </source>
</reference>
<dbReference type="AlphaFoldDB" id="A0A804PC81"/>
<organism evidence="2 3">
    <name type="scientific">Zea mays</name>
    <name type="common">Maize</name>
    <dbReference type="NCBI Taxonomy" id="4577"/>
    <lineage>
        <taxon>Eukaryota</taxon>
        <taxon>Viridiplantae</taxon>
        <taxon>Streptophyta</taxon>
        <taxon>Embryophyta</taxon>
        <taxon>Tracheophyta</taxon>
        <taxon>Spermatophyta</taxon>
        <taxon>Magnoliopsida</taxon>
        <taxon>Liliopsida</taxon>
        <taxon>Poales</taxon>
        <taxon>Poaceae</taxon>
        <taxon>PACMAD clade</taxon>
        <taxon>Panicoideae</taxon>
        <taxon>Andropogonodae</taxon>
        <taxon>Andropogoneae</taxon>
        <taxon>Tripsacinae</taxon>
        <taxon>Zea</taxon>
    </lineage>
</organism>
<protein>
    <submittedName>
        <fullName evidence="2">Uncharacterized protein</fullName>
    </submittedName>
</protein>
<dbReference type="EnsemblPlants" id="Zm00001eb224840_T001">
    <property type="protein sequence ID" value="Zm00001eb224840_P001"/>
    <property type="gene ID" value="Zm00001eb224840"/>
</dbReference>
<reference evidence="2" key="2">
    <citation type="submission" date="2019-07" db="EMBL/GenBank/DDBJ databases">
        <authorList>
            <person name="Seetharam A."/>
            <person name="Woodhouse M."/>
            <person name="Cannon E."/>
        </authorList>
    </citation>
    <scope>NUCLEOTIDE SEQUENCE [LARGE SCALE GENOMIC DNA]</scope>
    <source>
        <strain evidence="2">cv. B73</strain>
    </source>
</reference>
<evidence type="ECO:0000313" key="3">
    <source>
        <dbReference type="Proteomes" id="UP000007305"/>
    </source>
</evidence>
<name>A0A804PC81_MAIZE</name>
<keyword evidence="3" id="KW-1185">Reference proteome</keyword>
<evidence type="ECO:0000256" key="1">
    <source>
        <dbReference type="SAM" id="MobiDB-lite"/>
    </source>
</evidence>
<feature type="region of interest" description="Disordered" evidence="1">
    <location>
        <begin position="1"/>
        <end position="62"/>
    </location>
</feature>
<feature type="compositionally biased region" description="Low complexity" evidence="1">
    <location>
        <begin position="53"/>
        <end position="62"/>
    </location>
</feature>
<evidence type="ECO:0000313" key="2">
    <source>
        <dbReference type="EnsemblPlants" id="Zm00001eb224840_P001"/>
    </source>
</evidence>
<sequence length="106" mass="11022">MRGGWGSAAESSERRGTSSWSCPEEDDDEESEKREDASDSDPSESELSRRSGADAWSDAAAPDARPAFRWSRSLSDLAAAEFVALAADAGVLAAAGDADAEALVLG</sequence>
<dbReference type="Proteomes" id="UP000007305">
    <property type="component" value="Chromosome 5"/>
</dbReference>
<dbReference type="Gramene" id="Zm00001eb224840_T001">
    <property type="protein sequence ID" value="Zm00001eb224840_P001"/>
    <property type="gene ID" value="Zm00001eb224840"/>
</dbReference>
<proteinExistence type="predicted"/>
<accession>A0A804PC81</accession>